<dbReference type="InterPro" id="IPR039055">
    <property type="entry name" value="MCU_fam"/>
</dbReference>
<dbReference type="GO" id="GO:0051560">
    <property type="term" value="P:mitochondrial calcium ion homeostasis"/>
    <property type="evidence" value="ECO:0007669"/>
    <property type="project" value="UniProtKB-UniRule"/>
</dbReference>
<evidence type="ECO:0000256" key="5">
    <source>
        <dbReference type="ARBA" id="ARBA00022673"/>
    </source>
</evidence>
<evidence type="ECO:0000256" key="9">
    <source>
        <dbReference type="ARBA" id="ARBA00022989"/>
    </source>
</evidence>
<evidence type="ECO:0000256" key="13">
    <source>
        <dbReference type="ARBA" id="ARBA00023303"/>
    </source>
</evidence>
<organism evidence="17">
    <name type="scientific">Oikopleura dioica</name>
    <name type="common">Tunicate</name>
    <dbReference type="NCBI Taxonomy" id="34765"/>
    <lineage>
        <taxon>Eukaryota</taxon>
        <taxon>Metazoa</taxon>
        <taxon>Chordata</taxon>
        <taxon>Tunicata</taxon>
        <taxon>Appendicularia</taxon>
        <taxon>Copelata</taxon>
        <taxon>Oikopleuridae</taxon>
        <taxon>Oikopleura</taxon>
    </lineage>
</organism>
<keyword evidence="7 15" id="KW-0999">Mitochondrion inner membrane</keyword>
<comment type="subcellular location">
    <subcellularLocation>
        <location evidence="1 15">Mitochondrion inner membrane</location>
        <topology evidence="1 15">Multi-pass membrane protein</topology>
    </subcellularLocation>
</comment>
<feature type="transmembrane region" description="Helical" evidence="15">
    <location>
        <begin position="216"/>
        <end position="233"/>
    </location>
</feature>
<evidence type="ECO:0000256" key="1">
    <source>
        <dbReference type="ARBA" id="ARBA00004448"/>
    </source>
</evidence>
<keyword evidence="9 15" id="KW-1133">Transmembrane helix</keyword>
<dbReference type="InterPro" id="IPR006769">
    <property type="entry name" value="MCU_C"/>
</dbReference>
<dbReference type="PANTHER" id="PTHR13462:SF10">
    <property type="entry name" value="CALCIUM UNIPORTER PROTEIN, MITOCHONDRIAL"/>
    <property type="match status" value="1"/>
</dbReference>
<evidence type="ECO:0000256" key="15">
    <source>
        <dbReference type="RuleBase" id="RU367035"/>
    </source>
</evidence>
<evidence type="ECO:0000313" key="17">
    <source>
        <dbReference type="EMBL" id="CBY41153.1"/>
    </source>
</evidence>
<sequence length="305" mass="35396">MLSRQKCLRVCVRLESAATLTYQHGHPILTVPLPSRGDPVMFTCKPVTGTVGSLLRDIQQTDGGVHQADCFTKNGERLAKSTSFCHLLLLKEFDLELNKKKYNIKVPMEVSEKVYSPSVPADNGVNEMRYQVAKIYTALNIEAKQHEKEEELLKEKEALMKEMKPFFEANDLLVAKVEAKTKAMQYGILAYMVFQWSALARLTWWEYSWDIMEPVTYFITYGTSVALYGFYVLSKTAPDYDSYEQRLKLLYTHKIAPTMTIDIPDYNEKMRRLHVINNKLHRLRDPLRLQLPIRQIRNDDTLDLY</sequence>
<evidence type="ECO:0000256" key="6">
    <source>
        <dbReference type="ARBA" id="ARBA00022692"/>
    </source>
</evidence>
<dbReference type="GO" id="GO:1990246">
    <property type="term" value="C:uniplex complex"/>
    <property type="evidence" value="ECO:0007669"/>
    <property type="project" value="TreeGrafter"/>
</dbReference>
<feature type="domain" description="Calcium uniporter protein C-terminal" evidence="16">
    <location>
        <begin position="62"/>
        <end position="268"/>
    </location>
</feature>
<dbReference type="Pfam" id="PF04678">
    <property type="entry name" value="MCU"/>
    <property type="match status" value="1"/>
</dbReference>
<evidence type="ECO:0000256" key="12">
    <source>
        <dbReference type="ARBA" id="ARBA00023136"/>
    </source>
</evidence>
<feature type="transmembrane region" description="Helical" evidence="15">
    <location>
        <begin position="186"/>
        <end position="204"/>
    </location>
</feature>
<comment type="similarity">
    <text evidence="2 15">Belongs to the MCU (TC 1.A.77) family.</text>
</comment>
<name>E4Z0C5_OIKDI</name>
<evidence type="ECO:0000259" key="16">
    <source>
        <dbReference type="Pfam" id="PF04678"/>
    </source>
</evidence>
<evidence type="ECO:0000256" key="3">
    <source>
        <dbReference type="ARBA" id="ARBA00022448"/>
    </source>
</evidence>
<comment type="domain">
    <text evidence="15">The selectivity filter, in which calcium ions are arranged in single file, is composed of two acidic rings separated by one helical turn along the central axis of the channel pore.</text>
</comment>
<dbReference type="AlphaFoldDB" id="E4Z0C5"/>
<evidence type="ECO:0000256" key="10">
    <source>
        <dbReference type="ARBA" id="ARBA00023065"/>
    </source>
</evidence>
<keyword evidence="10 15" id="KW-0406">Ion transport</keyword>
<comment type="function">
    <text evidence="15">Mitochondrial inner membrane calcium uniporter that mediates calcium uptake into mitochondria. Mitochondrial calcium homeostasis plays key roles in cellular physiology and regulates cell bioenergetics, cytoplasmic calcium signals and activation of cell death pathways.</text>
</comment>
<keyword evidence="11 15" id="KW-0496">Mitochondrion</keyword>
<keyword evidence="5 15" id="KW-0107">Calcium channel</keyword>
<evidence type="ECO:0000256" key="11">
    <source>
        <dbReference type="ARBA" id="ARBA00023128"/>
    </source>
</evidence>
<evidence type="ECO:0000256" key="2">
    <source>
        <dbReference type="ARBA" id="ARBA00005653"/>
    </source>
</evidence>
<evidence type="ECO:0000256" key="4">
    <source>
        <dbReference type="ARBA" id="ARBA00022568"/>
    </source>
</evidence>
<proteinExistence type="inferred from homology"/>
<dbReference type="GO" id="GO:0036444">
    <property type="term" value="P:calcium import into the mitochondrion"/>
    <property type="evidence" value="ECO:0007669"/>
    <property type="project" value="TreeGrafter"/>
</dbReference>
<accession>E4Z0C5</accession>
<dbReference type="GO" id="GO:0015292">
    <property type="term" value="F:uniporter activity"/>
    <property type="evidence" value="ECO:0007669"/>
    <property type="project" value="UniProtKB-UniRule"/>
</dbReference>
<dbReference type="PANTHER" id="PTHR13462">
    <property type="entry name" value="CALCIUM UNIPORTER PROTEIN, MITOCHONDRIAL"/>
    <property type="match status" value="1"/>
</dbReference>
<protein>
    <recommendedName>
        <fullName evidence="15">Calcium uniporter protein</fullName>
    </recommendedName>
</protein>
<comment type="catalytic activity">
    <reaction evidence="14">
        <text>Ca(2+)(in) = Ca(2+)(out)</text>
        <dbReference type="Rhea" id="RHEA:29671"/>
        <dbReference type="ChEBI" id="CHEBI:29108"/>
    </reaction>
</comment>
<keyword evidence="13 15" id="KW-0407">Ion channel</keyword>
<dbReference type="GO" id="GO:0005262">
    <property type="term" value="F:calcium channel activity"/>
    <property type="evidence" value="ECO:0007669"/>
    <property type="project" value="UniProtKB-UniRule"/>
</dbReference>
<dbReference type="Proteomes" id="UP000011014">
    <property type="component" value="Unassembled WGS sequence"/>
</dbReference>
<evidence type="ECO:0000256" key="14">
    <source>
        <dbReference type="ARBA" id="ARBA00036634"/>
    </source>
</evidence>
<reference evidence="17" key="1">
    <citation type="journal article" date="2010" name="Science">
        <title>Plasticity of animal genome architecture unmasked by rapid evolution of a pelagic tunicate.</title>
        <authorList>
            <person name="Denoeud F."/>
            <person name="Henriet S."/>
            <person name="Mungpakdee S."/>
            <person name="Aury J.M."/>
            <person name="Da Silva C."/>
            <person name="Brinkmann H."/>
            <person name="Mikhaleva J."/>
            <person name="Olsen L.C."/>
            <person name="Jubin C."/>
            <person name="Canestro C."/>
            <person name="Bouquet J.M."/>
            <person name="Danks G."/>
            <person name="Poulain J."/>
            <person name="Campsteijn C."/>
            <person name="Adamski M."/>
            <person name="Cross I."/>
            <person name="Yadetie F."/>
            <person name="Muffato M."/>
            <person name="Louis A."/>
            <person name="Butcher S."/>
            <person name="Tsagkogeorga G."/>
            <person name="Konrad A."/>
            <person name="Singh S."/>
            <person name="Jensen M.F."/>
            <person name="Cong E.H."/>
            <person name="Eikeseth-Otteraa H."/>
            <person name="Noel B."/>
            <person name="Anthouard V."/>
            <person name="Porcel B.M."/>
            <person name="Kachouri-Lafond R."/>
            <person name="Nishino A."/>
            <person name="Ugolini M."/>
            <person name="Chourrout P."/>
            <person name="Nishida H."/>
            <person name="Aasland R."/>
            <person name="Huzurbazar S."/>
            <person name="Westhof E."/>
            <person name="Delsuc F."/>
            <person name="Lehrach H."/>
            <person name="Reinhardt R."/>
            <person name="Weissenbach J."/>
            <person name="Roy S.W."/>
            <person name="Artiguenave F."/>
            <person name="Postlethwait J.H."/>
            <person name="Manak J.R."/>
            <person name="Thompson E.M."/>
            <person name="Jaillon O."/>
            <person name="Du Pasquier L."/>
            <person name="Boudinot P."/>
            <person name="Liberles D.A."/>
            <person name="Volff J.N."/>
            <person name="Philippe H."/>
            <person name="Lenhard B."/>
            <person name="Roest Crollius H."/>
            <person name="Wincker P."/>
            <person name="Chourrout D."/>
        </authorList>
    </citation>
    <scope>NUCLEOTIDE SEQUENCE [LARGE SCALE GENOMIC DNA]</scope>
</reference>
<keyword evidence="3 15" id="KW-0813">Transport</keyword>
<dbReference type="EMBL" id="FN656293">
    <property type="protein sequence ID" value="CBY41153.1"/>
    <property type="molecule type" value="Genomic_DNA"/>
</dbReference>
<keyword evidence="12 15" id="KW-0472">Membrane</keyword>
<evidence type="ECO:0000256" key="8">
    <source>
        <dbReference type="ARBA" id="ARBA00022837"/>
    </source>
</evidence>
<keyword evidence="6 15" id="KW-0812">Transmembrane</keyword>
<evidence type="ECO:0000256" key="7">
    <source>
        <dbReference type="ARBA" id="ARBA00022792"/>
    </source>
</evidence>
<keyword evidence="4 15" id="KW-0109">Calcium transport</keyword>
<keyword evidence="8 15" id="KW-0106">Calcium</keyword>
<gene>
    <name evidence="17" type="ORF">GSOID_T00023211001</name>
</gene>